<evidence type="ECO:0000256" key="1">
    <source>
        <dbReference type="ARBA" id="ARBA00001968"/>
    </source>
</evidence>
<comment type="catalytic activity">
    <reaction evidence="5">
        <text>a 5'-end NAD(+)-phospho-ribonucleoside in mRNA + H2O = a 5'-end phospho-ribonucleoside in mRNA + NAD(+) + H(+)</text>
        <dbReference type="Rhea" id="RHEA:60880"/>
        <dbReference type="Rhea" id="RHEA-COMP:15692"/>
        <dbReference type="Rhea" id="RHEA-COMP:15698"/>
        <dbReference type="ChEBI" id="CHEBI:15377"/>
        <dbReference type="ChEBI" id="CHEBI:15378"/>
        <dbReference type="ChEBI" id="CHEBI:57540"/>
        <dbReference type="ChEBI" id="CHEBI:138282"/>
        <dbReference type="ChEBI" id="CHEBI:144029"/>
    </reaction>
    <physiologicalReaction direction="left-to-right" evidence="5">
        <dbReference type="Rhea" id="RHEA:60881"/>
    </physiologicalReaction>
</comment>
<keyword evidence="9" id="KW-1185">Reference proteome</keyword>
<dbReference type="GO" id="GO:0005634">
    <property type="term" value="C:nucleus"/>
    <property type="evidence" value="ECO:0007669"/>
    <property type="project" value="UniProtKB-SubCell"/>
</dbReference>
<dbReference type="InterPro" id="IPR039039">
    <property type="entry name" value="RAI1-like_fam"/>
</dbReference>
<gene>
    <name evidence="8" type="ORF">B0H17DRAFT_70310</name>
</gene>
<accession>A0AAD7G9H1</accession>
<keyword evidence="6" id="KW-0694">RNA-binding</keyword>
<comment type="catalytic activity">
    <reaction evidence="4">
        <text>a 5'-end triphospho-ribonucleoside in mRNA + H2O = a 5'-end phospho-ribonucleoside in mRNA + diphosphate + H(+)</text>
        <dbReference type="Rhea" id="RHEA:78683"/>
        <dbReference type="Rhea" id="RHEA-COMP:15692"/>
        <dbReference type="Rhea" id="RHEA-COMP:17164"/>
        <dbReference type="ChEBI" id="CHEBI:15377"/>
        <dbReference type="ChEBI" id="CHEBI:15378"/>
        <dbReference type="ChEBI" id="CHEBI:33019"/>
        <dbReference type="ChEBI" id="CHEBI:138282"/>
        <dbReference type="ChEBI" id="CHEBI:167618"/>
    </reaction>
    <physiologicalReaction direction="left-to-right" evidence="4">
        <dbReference type="Rhea" id="RHEA:78684"/>
    </physiologicalReaction>
</comment>
<keyword evidence="6" id="KW-0479">Metal-binding</keyword>
<keyword evidence="6" id="KW-0540">Nuclease</keyword>
<evidence type="ECO:0000256" key="2">
    <source>
        <dbReference type="ARBA" id="ARBA00006562"/>
    </source>
</evidence>
<evidence type="ECO:0000256" key="5">
    <source>
        <dbReference type="ARBA" id="ARBA00048124"/>
    </source>
</evidence>
<dbReference type="PANTHER" id="PTHR12395:SF9">
    <property type="entry name" value="DECAPPING AND EXORIBONUCLEASE PROTEIN"/>
    <property type="match status" value="1"/>
</dbReference>
<dbReference type="InterPro" id="IPR013961">
    <property type="entry name" value="RAI1"/>
</dbReference>
<evidence type="ECO:0000259" key="7">
    <source>
        <dbReference type="Pfam" id="PF08652"/>
    </source>
</evidence>
<dbReference type="GO" id="GO:0003723">
    <property type="term" value="F:RNA binding"/>
    <property type="evidence" value="ECO:0007669"/>
    <property type="project" value="UniProtKB-KW"/>
</dbReference>
<dbReference type="GO" id="GO:0110155">
    <property type="term" value="P:NAD-cap decapping"/>
    <property type="evidence" value="ECO:0007669"/>
    <property type="project" value="TreeGrafter"/>
</dbReference>
<proteinExistence type="inferred from homology"/>
<name>A0AAD7G9H1_MYCRO</name>
<evidence type="ECO:0000313" key="9">
    <source>
        <dbReference type="Proteomes" id="UP001221757"/>
    </source>
</evidence>
<dbReference type="GO" id="GO:0000956">
    <property type="term" value="P:nuclear-transcribed mRNA catabolic process"/>
    <property type="evidence" value="ECO:0007669"/>
    <property type="project" value="TreeGrafter"/>
</dbReference>
<dbReference type="Pfam" id="PF08652">
    <property type="entry name" value="RAI1"/>
    <property type="match status" value="1"/>
</dbReference>
<protein>
    <recommendedName>
        <fullName evidence="6">Decapping nuclease</fullName>
        <ecNumber evidence="6">3.6.1.-</ecNumber>
    </recommendedName>
</protein>
<dbReference type="EC" id="3.6.1.-" evidence="6"/>
<dbReference type="GO" id="GO:0000166">
    <property type="term" value="F:nucleotide binding"/>
    <property type="evidence" value="ECO:0007669"/>
    <property type="project" value="UniProtKB-KW"/>
</dbReference>
<comment type="subcellular location">
    <subcellularLocation>
        <location evidence="6">Nucleus</location>
    </subcellularLocation>
</comment>
<keyword evidence="6" id="KW-0547">Nucleotide-binding</keyword>
<evidence type="ECO:0000256" key="4">
    <source>
        <dbReference type="ARBA" id="ARBA00044692"/>
    </source>
</evidence>
<feature type="domain" description="RAI1-like" evidence="7">
    <location>
        <begin position="80"/>
        <end position="355"/>
    </location>
</feature>
<dbReference type="PANTHER" id="PTHR12395">
    <property type="entry name" value="DOM-3 RELATED"/>
    <property type="match status" value="1"/>
</dbReference>
<dbReference type="Proteomes" id="UP001221757">
    <property type="component" value="Unassembled WGS sequence"/>
</dbReference>
<comment type="function">
    <text evidence="6">Decapping enzyme for NAD-capped RNAs: specifically hydrolyzes the nicotinamide adenine dinucleotide (NAD) cap from a subset of RNAs by removing the entire NAD moiety from the 5'-end of an NAD-capped RNA.</text>
</comment>
<comment type="similarity">
    <text evidence="2 6">Belongs to the DXO/Dom3Z family.</text>
</comment>
<dbReference type="AlphaFoldDB" id="A0AAD7G9H1"/>
<organism evidence="8 9">
    <name type="scientific">Mycena rosella</name>
    <name type="common">Pink bonnet</name>
    <name type="synonym">Agaricus rosellus</name>
    <dbReference type="NCBI Taxonomy" id="1033263"/>
    <lineage>
        <taxon>Eukaryota</taxon>
        <taxon>Fungi</taxon>
        <taxon>Dikarya</taxon>
        <taxon>Basidiomycota</taxon>
        <taxon>Agaricomycotina</taxon>
        <taxon>Agaricomycetes</taxon>
        <taxon>Agaricomycetidae</taxon>
        <taxon>Agaricales</taxon>
        <taxon>Marasmiineae</taxon>
        <taxon>Mycenaceae</taxon>
        <taxon>Mycena</taxon>
    </lineage>
</organism>
<keyword evidence="6" id="KW-0539">Nucleus</keyword>
<reference evidence="8" key="1">
    <citation type="submission" date="2023-03" db="EMBL/GenBank/DDBJ databases">
        <title>Massive genome expansion in bonnet fungi (Mycena s.s.) driven by repeated elements and novel gene families across ecological guilds.</title>
        <authorList>
            <consortium name="Lawrence Berkeley National Laboratory"/>
            <person name="Harder C.B."/>
            <person name="Miyauchi S."/>
            <person name="Viragh M."/>
            <person name="Kuo A."/>
            <person name="Thoen E."/>
            <person name="Andreopoulos B."/>
            <person name="Lu D."/>
            <person name="Skrede I."/>
            <person name="Drula E."/>
            <person name="Henrissat B."/>
            <person name="Morin E."/>
            <person name="Kohler A."/>
            <person name="Barry K."/>
            <person name="LaButti K."/>
            <person name="Morin E."/>
            <person name="Salamov A."/>
            <person name="Lipzen A."/>
            <person name="Mereny Z."/>
            <person name="Hegedus B."/>
            <person name="Baldrian P."/>
            <person name="Stursova M."/>
            <person name="Weitz H."/>
            <person name="Taylor A."/>
            <person name="Grigoriev I.V."/>
            <person name="Nagy L.G."/>
            <person name="Martin F."/>
            <person name="Kauserud H."/>
        </authorList>
    </citation>
    <scope>NUCLEOTIDE SEQUENCE</scope>
    <source>
        <strain evidence="8">CBHHK067</strain>
    </source>
</reference>
<dbReference type="GO" id="GO:0046872">
    <property type="term" value="F:metal ion binding"/>
    <property type="evidence" value="ECO:0007669"/>
    <property type="project" value="UniProtKB-KW"/>
</dbReference>
<dbReference type="GO" id="GO:0005829">
    <property type="term" value="C:cytosol"/>
    <property type="evidence" value="ECO:0007669"/>
    <property type="project" value="TreeGrafter"/>
</dbReference>
<keyword evidence="6" id="KW-0378">Hydrolase</keyword>
<dbReference type="GO" id="GO:0004518">
    <property type="term" value="F:nuclease activity"/>
    <property type="evidence" value="ECO:0007669"/>
    <property type="project" value="UniProtKB-KW"/>
</dbReference>
<dbReference type="GO" id="GO:0034353">
    <property type="term" value="F:mRNA 5'-diphosphatase activity"/>
    <property type="evidence" value="ECO:0007669"/>
    <property type="project" value="TreeGrafter"/>
</dbReference>
<evidence type="ECO:0000256" key="6">
    <source>
        <dbReference type="RuleBase" id="RU367113"/>
    </source>
</evidence>
<comment type="cofactor">
    <cofactor evidence="1 6">
        <name>a divalent metal cation</name>
        <dbReference type="ChEBI" id="CHEBI:60240"/>
    </cofactor>
</comment>
<comment type="catalytic activity">
    <reaction evidence="3">
        <text>a 5'-end (N(7)-methyl 5'-triphosphoguanosine)-ribonucleoside-ribonucleotide in mRNA + H2O = a (N(7)-methyl 5'-triphosphoguanosine)-nucleoside + a 5'-end phospho-ribonucleoside in mRNA + H(+)</text>
        <dbReference type="Rhea" id="RHEA:66928"/>
        <dbReference type="Rhea" id="RHEA-COMP:15692"/>
        <dbReference type="Rhea" id="RHEA-COMP:17313"/>
        <dbReference type="ChEBI" id="CHEBI:15377"/>
        <dbReference type="ChEBI" id="CHEBI:15378"/>
        <dbReference type="ChEBI" id="CHEBI:138282"/>
        <dbReference type="ChEBI" id="CHEBI:172876"/>
        <dbReference type="ChEBI" id="CHEBI:172877"/>
    </reaction>
    <physiologicalReaction direction="left-to-right" evidence="3">
        <dbReference type="Rhea" id="RHEA:66929"/>
    </physiologicalReaction>
</comment>
<evidence type="ECO:0000313" key="8">
    <source>
        <dbReference type="EMBL" id="KAJ7681221.1"/>
    </source>
</evidence>
<evidence type="ECO:0000256" key="3">
    <source>
        <dbReference type="ARBA" id="ARBA00044676"/>
    </source>
</evidence>
<comment type="caution">
    <text evidence="8">The sequence shown here is derived from an EMBL/GenBank/DDBJ whole genome shotgun (WGS) entry which is preliminary data.</text>
</comment>
<dbReference type="EMBL" id="JARKIE010000121">
    <property type="protein sequence ID" value="KAJ7681221.1"/>
    <property type="molecule type" value="Genomic_DNA"/>
</dbReference>
<sequence length="401" mass="45120">MRPIERLISTLAPPTTTSKTLFAAPPIVVAKDRIKINGSFLLLSSLDPDLPRRAWLGPAHQITRYRLRDTLNSRFSLQVESALRRFREPTLGTNVARLGALGNPYISRKPHLYEMLMACLGTPEGTRGLFEADVVAELDVIKKLMFPHKASFNASFAQGVLFLEAADELRVSKDVVDRKLGFFRACTTMYAKGSREPRGRVRHTLHSVVTRTLGGLNLVMSSEVDCVRYNDTVDHDTNDPAYYMQLVTRPLRNGQYKISPKSYRNWYIRAKLMGIKALYLGLVDEAGVLRDTRHLARFRLPMDAVAAGGRPWDPAENIHWAFRVLTALRDYCQEATDLHSAMTRQRRSHVVWRVEISPFDGAAPHGGGVRVLVRKLTQTEELPLSGLVPDPVIKAYTDGYP</sequence>